<dbReference type="HOGENOM" id="CLU_186239_0_0_1"/>
<name>U3JY75_FICAL</name>
<dbReference type="PANTHER" id="PTHR10500:SF7">
    <property type="entry name" value="BETA-MICROSEMINOPROTEIN"/>
    <property type="match status" value="1"/>
</dbReference>
<organism evidence="6 7">
    <name type="scientific">Ficedula albicollis</name>
    <name type="common">Collared flycatcher</name>
    <name type="synonym">Muscicapa albicollis</name>
    <dbReference type="NCBI Taxonomy" id="59894"/>
    <lineage>
        <taxon>Eukaryota</taxon>
        <taxon>Metazoa</taxon>
        <taxon>Chordata</taxon>
        <taxon>Craniata</taxon>
        <taxon>Vertebrata</taxon>
        <taxon>Euteleostomi</taxon>
        <taxon>Archelosauria</taxon>
        <taxon>Archosauria</taxon>
        <taxon>Dinosauria</taxon>
        <taxon>Saurischia</taxon>
        <taxon>Theropoda</taxon>
        <taxon>Coelurosauria</taxon>
        <taxon>Aves</taxon>
        <taxon>Neognathae</taxon>
        <taxon>Neoaves</taxon>
        <taxon>Telluraves</taxon>
        <taxon>Australaves</taxon>
        <taxon>Passeriformes</taxon>
        <taxon>Muscicapidae</taxon>
        <taxon>Ficedula</taxon>
    </lineage>
</organism>
<evidence type="ECO:0000256" key="3">
    <source>
        <dbReference type="ARBA" id="ARBA00022525"/>
    </source>
</evidence>
<reference evidence="6" key="2">
    <citation type="submission" date="2025-05" db="UniProtKB">
        <authorList>
            <consortium name="Ensembl"/>
        </authorList>
    </citation>
    <scope>IDENTIFICATION</scope>
</reference>
<dbReference type="PANTHER" id="PTHR10500">
    <property type="entry name" value="BETA-MICROSEMINOPROTEIN"/>
    <property type="match status" value="1"/>
</dbReference>
<evidence type="ECO:0000313" key="7">
    <source>
        <dbReference type="Proteomes" id="UP000016665"/>
    </source>
</evidence>
<keyword evidence="5" id="KW-0732">Signal</keyword>
<accession>U3JY75</accession>
<keyword evidence="3" id="KW-0964">Secreted</keyword>
<dbReference type="Gene3D" id="2.10.70.10">
    <property type="entry name" value="Complement Module, domain 1"/>
    <property type="match status" value="1"/>
</dbReference>
<dbReference type="InterPro" id="IPR008735">
    <property type="entry name" value="PSP94"/>
</dbReference>
<evidence type="ECO:0000313" key="6">
    <source>
        <dbReference type="Ensembl" id="ENSFALP00000007729.2"/>
    </source>
</evidence>
<dbReference type="Ensembl" id="ENSFALT00000026875.1">
    <property type="protein sequence ID" value="ENSFALP00000033092.1"/>
    <property type="gene ID" value="ENSFALG00000007408.2"/>
</dbReference>
<dbReference type="AlphaFoldDB" id="U3JY75"/>
<keyword evidence="4" id="KW-1015">Disulfide bond</keyword>
<dbReference type="Gene3D" id="2.20.25.590">
    <property type="match status" value="1"/>
</dbReference>
<dbReference type="OrthoDB" id="9969981at2759"/>
<evidence type="ECO:0000256" key="5">
    <source>
        <dbReference type="SAM" id="SignalP"/>
    </source>
</evidence>
<protein>
    <recommendedName>
        <fullName evidence="8">Beta-microseminoprotein</fullName>
    </recommendedName>
</protein>
<comment type="similarity">
    <text evidence="2">Belongs to the beta-microseminoprotein family.</text>
</comment>
<evidence type="ECO:0008006" key="8">
    <source>
        <dbReference type="Google" id="ProtNLM"/>
    </source>
</evidence>
<feature type="chain" id="PRO_5044738960" description="Beta-microseminoprotein" evidence="5">
    <location>
        <begin position="21"/>
        <end position="110"/>
    </location>
</feature>
<dbReference type="Pfam" id="PF05825">
    <property type="entry name" value="PSP94"/>
    <property type="match status" value="1"/>
</dbReference>
<dbReference type="KEGG" id="fab:101815857"/>
<dbReference type="Ensembl" id="ENSFALT00000034448.1">
    <property type="protein sequence ID" value="ENSFALP00000024605.1"/>
    <property type="gene ID" value="ENSFALG00000007408.2"/>
</dbReference>
<evidence type="ECO:0000256" key="4">
    <source>
        <dbReference type="ARBA" id="ARBA00023157"/>
    </source>
</evidence>
<evidence type="ECO:0000256" key="1">
    <source>
        <dbReference type="ARBA" id="ARBA00004613"/>
    </source>
</evidence>
<reference evidence="6 7" key="1">
    <citation type="journal article" date="2012" name="Nature">
        <title>The genomic landscape of species divergence in Ficedula flycatchers.</title>
        <authorList>
            <person name="Ellegren H."/>
            <person name="Smeds L."/>
            <person name="Burri R."/>
            <person name="Olason P.I."/>
            <person name="Backstrom N."/>
            <person name="Kawakami T."/>
            <person name="Kunstner A."/>
            <person name="Makinen H."/>
            <person name="Nadachowska-Brzyska K."/>
            <person name="Qvarnstrom A."/>
            <person name="Uebbing S."/>
            <person name="Wolf J.B."/>
        </authorList>
    </citation>
    <scope>NUCLEOTIDE SEQUENCE [LARGE SCALE GENOMIC DNA]</scope>
</reference>
<dbReference type="GO" id="GO:0005576">
    <property type="term" value="C:extracellular region"/>
    <property type="evidence" value="ECO:0007669"/>
    <property type="project" value="UniProtKB-SubCell"/>
</dbReference>
<gene>
    <name evidence="6" type="primary">LOC107603309</name>
</gene>
<dbReference type="Proteomes" id="UP000016665">
    <property type="component" value="Chromosome 6"/>
</dbReference>
<comment type="subcellular location">
    <subcellularLocation>
        <location evidence="1">Secreted</location>
    </subcellularLocation>
</comment>
<sequence length="110" mass="12505">MKSFLAFFVAMGIIVTLGDAGCFSAFRTPGWPQKGCMRNGKIYPLGYIERTEDCHDCHCDKDRMTCCYNGQRPHFYDKEKCKVIFNRKTCRSVVVQKDDPTKICAFASVG</sequence>
<dbReference type="GeneTree" id="ENSGT00940000154371"/>
<dbReference type="Ensembl" id="ENSFALT00000033699.1">
    <property type="protein sequence ID" value="ENSFALP00000018875.1"/>
    <property type="gene ID" value="ENSFALG00000007408.2"/>
</dbReference>
<keyword evidence="7" id="KW-1185">Reference proteome</keyword>
<evidence type="ECO:0000256" key="2">
    <source>
        <dbReference type="ARBA" id="ARBA00010352"/>
    </source>
</evidence>
<proteinExistence type="inferred from homology"/>
<dbReference type="Ensembl" id="ENSFALT00000007761.2">
    <property type="protein sequence ID" value="ENSFALP00000007729.2"/>
    <property type="gene ID" value="ENSFALG00000007408.2"/>
</dbReference>
<feature type="signal peptide" evidence="5">
    <location>
        <begin position="1"/>
        <end position="20"/>
    </location>
</feature>